<evidence type="ECO:0000313" key="1">
    <source>
        <dbReference type="EMBL" id="EFG78022.1"/>
    </source>
</evidence>
<protein>
    <submittedName>
        <fullName evidence="1">Uncharacterized protein</fullName>
    </submittedName>
</protein>
<proteinExistence type="predicted"/>
<keyword evidence="2" id="KW-1185">Reference proteome</keyword>
<dbReference type="AlphaFoldDB" id="D5P7E7"/>
<evidence type="ECO:0000313" key="2">
    <source>
        <dbReference type="Proteomes" id="UP000003653"/>
    </source>
</evidence>
<dbReference type="eggNOG" id="ENOG502ZB3Q">
    <property type="taxonomic scope" value="Bacteria"/>
</dbReference>
<reference evidence="1 2" key="1">
    <citation type="submission" date="2010-04" db="EMBL/GenBank/DDBJ databases">
        <authorList>
            <person name="Muzny D."/>
            <person name="Qin X."/>
            <person name="Deng J."/>
            <person name="Jiang H."/>
            <person name="Liu Y."/>
            <person name="Qu J."/>
            <person name="Song X.-Z."/>
            <person name="Zhang L."/>
            <person name="Thornton R."/>
            <person name="Coyle M."/>
            <person name="Francisco L."/>
            <person name="Jackson L."/>
            <person name="Javaid M."/>
            <person name="Korchina V."/>
            <person name="Kovar C."/>
            <person name="Mata R."/>
            <person name="Mathew T."/>
            <person name="Ngo R."/>
            <person name="Nguyen L."/>
            <person name="Nguyen N."/>
            <person name="Okwuonu G."/>
            <person name="Ongeri F."/>
            <person name="Pham C."/>
            <person name="Simmons D."/>
            <person name="Wilczek-Boney K."/>
            <person name="Hale W."/>
            <person name="Jakkamsetti A."/>
            <person name="Pham P."/>
            <person name="Ruth R."/>
            <person name="San Lucas F."/>
            <person name="Warren J."/>
            <person name="Zhang J."/>
            <person name="Zhao Z."/>
            <person name="Zhou C."/>
            <person name="Zhu D."/>
            <person name="Lee S."/>
            <person name="Bess C."/>
            <person name="Blankenburg K."/>
            <person name="Forbes L."/>
            <person name="Fu Q."/>
            <person name="Gubbala S."/>
            <person name="Hirani K."/>
            <person name="Jayaseelan J.C."/>
            <person name="Lara F."/>
            <person name="Munidasa M."/>
            <person name="Palculict T."/>
            <person name="Patil S."/>
            <person name="Pu L.-L."/>
            <person name="Saada N."/>
            <person name="Tang L."/>
            <person name="Weissenberger G."/>
            <person name="Zhu Y."/>
            <person name="Hemphill L."/>
            <person name="Shang Y."/>
            <person name="Youmans B."/>
            <person name="Ayvaz T."/>
            <person name="Ross M."/>
            <person name="Santibanez J."/>
            <person name="Aqrawi P."/>
            <person name="Gross S."/>
            <person name="Joshi V."/>
            <person name="Fowler G."/>
            <person name="Nazareth L."/>
            <person name="Reid J."/>
            <person name="Worley K."/>
            <person name="Petrosino J."/>
            <person name="Highlander S."/>
            <person name="Gibbs R."/>
        </authorList>
    </citation>
    <scope>NUCLEOTIDE SEQUENCE [LARGE SCALE GENOMIC DNA]</scope>
    <source>
        <strain evidence="1 2">ATCC BAA-614</strain>
    </source>
</reference>
<dbReference type="Proteomes" id="UP000003653">
    <property type="component" value="Unassembled WGS sequence"/>
</dbReference>
<sequence length="105" mass="11679">MGGVKSMSLSDVGADQLFQNYTQGLMGEFKTPAGAVSYLMTKARLGKDATDPERRLTQHLVPFREVIPTKELDFNQLLQRDLDDHRVAVNLVPYILEPSQSGPAF</sequence>
<gene>
    <name evidence="1" type="ORF">HMPREF0591_2091</name>
</gene>
<dbReference type="HOGENOM" id="CLU_2233559_0_0_11"/>
<dbReference type="EMBL" id="ADNV01000197">
    <property type="protein sequence ID" value="EFG78022.1"/>
    <property type="molecule type" value="Genomic_DNA"/>
</dbReference>
<comment type="caution">
    <text evidence="1">The sequence shown here is derived from an EMBL/GenBank/DDBJ whole genome shotgun (WGS) entry which is preliminary data.</text>
</comment>
<accession>D5P7E7</accession>
<organism evidence="1 2">
    <name type="scientific">Mycobacterium parascrofulaceum ATCC BAA-614</name>
    <dbReference type="NCBI Taxonomy" id="525368"/>
    <lineage>
        <taxon>Bacteria</taxon>
        <taxon>Bacillati</taxon>
        <taxon>Actinomycetota</taxon>
        <taxon>Actinomycetes</taxon>
        <taxon>Mycobacteriales</taxon>
        <taxon>Mycobacteriaceae</taxon>
        <taxon>Mycobacterium</taxon>
        <taxon>Mycobacterium simiae complex</taxon>
    </lineage>
</organism>
<name>D5P7E7_9MYCO</name>